<evidence type="ECO:0000256" key="1">
    <source>
        <dbReference type="ARBA" id="ARBA00005854"/>
    </source>
</evidence>
<dbReference type="InterPro" id="IPR036291">
    <property type="entry name" value="NAD(P)-bd_dom_sf"/>
</dbReference>
<dbReference type="CDD" id="cd12169">
    <property type="entry name" value="PGDH_like_1"/>
    <property type="match status" value="1"/>
</dbReference>
<accession>F0XU26</accession>
<dbReference type="GO" id="GO:0051287">
    <property type="term" value="F:NAD binding"/>
    <property type="evidence" value="ECO:0007669"/>
    <property type="project" value="InterPro"/>
</dbReference>
<dbReference type="SUPFAM" id="SSF52283">
    <property type="entry name" value="Formate/glycerate dehydrogenase catalytic domain-like"/>
    <property type="match status" value="1"/>
</dbReference>
<dbReference type="EMBL" id="GL630006">
    <property type="protein sequence ID" value="EFW98885.1"/>
    <property type="molecule type" value="Genomic_DNA"/>
</dbReference>
<dbReference type="Gene3D" id="3.40.50.720">
    <property type="entry name" value="NAD(P)-binding Rossmann-like Domain"/>
    <property type="match status" value="2"/>
</dbReference>
<dbReference type="GeneID" id="25977981"/>
<dbReference type="PROSITE" id="PS00671">
    <property type="entry name" value="D_2_HYDROXYACID_DH_3"/>
    <property type="match status" value="1"/>
</dbReference>
<dbReference type="STRING" id="655863.F0XU26"/>
<dbReference type="InterPro" id="IPR006140">
    <property type="entry name" value="D-isomer_DH_NAD-bd"/>
</dbReference>
<reference evidence="5 6" key="1">
    <citation type="journal article" date="2011" name="Proc. Natl. Acad. Sci. U.S.A.">
        <title>Genome and transcriptome analyses of the mountain pine beetle-fungal symbiont Grosmannia clavigera, a lodgepole pine pathogen.</title>
        <authorList>
            <person name="DiGuistini S."/>
            <person name="Wang Y."/>
            <person name="Liao N.Y."/>
            <person name="Taylor G."/>
            <person name="Tanguay P."/>
            <person name="Feau N."/>
            <person name="Henrissat B."/>
            <person name="Chan S.K."/>
            <person name="Hesse-Orce U."/>
            <person name="Alamouti S.M."/>
            <person name="Tsui C.K.M."/>
            <person name="Docking R.T."/>
            <person name="Levasseur A."/>
            <person name="Haridas S."/>
            <person name="Robertson G."/>
            <person name="Birol I."/>
            <person name="Holt R.A."/>
            <person name="Marra M.A."/>
            <person name="Hamelin R.C."/>
            <person name="Hirst M."/>
            <person name="Jones S.J.M."/>
            <person name="Bohlmann J."/>
            <person name="Breuil C."/>
        </authorList>
    </citation>
    <scope>NUCLEOTIDE SEQUENCE [LARGE SCALE GENOMIC DNA]</scope>
    <source>
        <strain evidence="6">kw1407 / UAMH 11150</strain>
    </source>
</reference>
<evidence type="ECO:0000256" key="3">
    <source>
        <dbReference type="ARBA" id="ARBA00023027"/>
    </source>
</evidence>
<dbReference type="Pfam" id="PF02826">
    <property type="entry name" value="2-Hacid_dh_C"/>
    <property type="match status" value="1"/>
</dbReference>
<evidence type="ECO:0000313" key="6">
    <source>
        <dbReference type="Proteomes" id="UP000007796"/>
    </source>
</evidence>
<dbReference type="InterPro" id="IPR029753">
    <property type="entry name" value="D-isomer_DH_CS"/>
</dbReference>
<keyword evidence="2" id="KW-0560">Oxidoreductase</keyword>
<dbReference type="Proteomes" id="UP000007796">
    <property type="component" value="Unassembled WGS sequence"/>
</dbReference>
<keyword evidence="6" id="KW-1185">Reference proteome</keyword>
<dbReference type="RefSeq" id="XP_014168368.1">
    <property type="nucleotide sequence ID" value="XM_014312893.1"/>
</dbReference>
<comment type="similarity">
    <text evidence="1">Belongs to the D-isomer specific 2-hydroxyacid dehydrogenase family.</text>
</comment>
<dbReference type="PANTHER" id="PTHR42789">
    <property type="entry name" value="D-ISOMER SPECIFIC 2-HYDROXYACID DEHYDROGENASE FAMILY PROTEIN (AFU_ORTHOLOGUE AFUA_6G10090)"/>
    <property type="match status" value="1"/>
</dbReference>
<dbReference type="HOGENOM" id="CLU_019796_1_3_1"/>
<proteinExistence type="inferred from homology"/>
<evidence type="ECO:0000259" key="4">
    <source>
        <dbReference type="Pfam" id="PF02826"/>
    </source>
</evidence>
<protein>
    <submittedName>
        <fullName evidence="5">D-isomer specific 2-hydroxyacid dehydrogenase family protein</fullName>
    </submittedName>
</protein>
<dbReference type="InParanoid" id="F0XU26"/>
<dbReference type="eggNOG" id="KOG0069">
    <property type="taxonomic scope" value="Eukaryota"/>
</dbReference>
<name>F0XU26_GROCL</name>
<dbReference type="OrthoDB" id="298012at2759"/>
<keyword evidence="3" id="KW-0520">NAD</keyword>
<evidence type="ECO:0000313" key="5">
    <source>
        <dbReference type="EMBL" id="EFW98885.1"/>
    </source>
</evidence>
<dbReference type="SUPFAM" id="SSF51735">
    <property type="entry name" value="NAD(P)-binding Rossmann-fold domains"/>
    <property type="match status" value="1"/>
</dbReference>
<gene>
    <name evidence="5" type="ORF">CMQ_4737</name>
</gene>
<dbReference type="AlphaFoldDB" id="F0XU26"/>
<dbReference type="GO" id="GO:0016491">
    <property type="term" value="F:oxidoreductase activity"/>
    <property type="evidence" value="ECO:0007669"/>
    <property type="project" value="UniProtKB-KW"/>
</dbReference>
<feature type="domain" description="D-isomer specific 2-hydroxyacid dehydrogenase NAD-binding" evidence="4">
    <location>
        <begin position="129"/>
        <end position="326"/>
    </location>
</feature>
<dbReference type="InterPro" id="IPR050857">
    <property type="entry name" value="D-2-hydroxyacid_DH"/>
</dbReference>
<sequence>MAPIQVAVLDDYMATAEPYFKKLDPDIFDVTIFQDTILPYGHPKTTQDEKDRLVRRLEPFQIISTMRERTPFPAALIERLPNLQLLLTTGTRNLSLDLEAFRKQAIPVGGTIAAARPAGGPDSTVQHFIAVLLAAARNVAADDLSVKTGGWQTGPAVFGLSGKVYATVGLGRLGAGTAKILHQSFGMRVLAWSPNLTQAKADEAAVQAGLPAEAADGSKTFLAVSRECLFRTADVLAVHVVLSDRSRGLIAAKDLALLKQDSIFVNTSRGPIVVEEDLLDTLRRGSINRAALDVFDIEPLPADSPWRTTAWGKDGRSRVTLTPHTGYGERVALEKWYELQVENIVRWHKGEQLESRLV</sequence>
<dbReference type="PANTHER" id="PTHR42789:SF1">
    <property type="entry name" value="D-ISOMER SPECIFIC 2-HYDROXYACID DEHYDROGENASE FAMILY PROTEIN (AFU_ORTHOLOGUE AFUA_6G10090)"/>
    <property type="match status" value="1"/>
</dbReference>
<evidence type="ECO:0000256" key="2">
    <source>
        <dbReference type="ARBA" id="ARBA00023002"/>
    </source>
</evidence>
<organism evidence="6">
    <name type="scientific">Grosmannia clavigera (strain kw1407 / UAMH 11150)</name>
    <name type="common">Blue stain fungus</name>
    <name type="synonym">Graphiocladiella clavigera</name>
    <dbReference type="NCBI Taxonomy" id="655863"/>
    <lineage>
        <taxon>Eukaryota</taxon>
        <taxon>Fungi</taxon>
        <taxon>Dikarya</taxon>
        <taxon>Ascomycota</taxon>
        <taxon>Pezizomycotina</taxon>
        <taxon>Sordariomycetes</taxon>
        <taxon>Sordariomycetidae</taxon>
        <taxon>Ophiostomatales</taxon>
        <taxon>Ophiostomataceae</taxon>
        <taxon>Leptographium</taxon>
    </lineage>
</organism>